<dbReference type="PROSITE" id="PS50004">
    <property type="entry name" value="C2"/>
    <property type="match status" value="1"/>
</dbReference>
<dbReference type="AlphaFoldDB" id="B4IJE8"/>
<dbReference type="PhylomeDB" id="B4IJE8"/>
<proteinExistence type="inferred from homology"/>
<dbReference type="InterPro" id="IPR000008">
    <property type="entry name" value="C2_dom"/>
</dbReference>
<dbReference type="Pfam" id="PF00168">
    <property type="entry name" value="C2"/>
    <property type="match status" value="1"/>
</dbReference>
<dbReference type="OMA" id="KCHEPEV"/>
<protein>
    <submittedName>
        <fullName evidence="4">GM17794</fullName>
    </submittedName>
</protein>
<accession>B4IJE8</accession>
<comment type="similarity">
    <text evidence="1">Belongs to the unc-13 family.</text>
</comment>
<dbReference type="GO" id="GO:0099503">
    <property type="term" value="C:secretory vesicle"/>
    <property type="evidence" value="ECO:0007669"/>
    <property type="project" value="TreeGrafter"/>
</dbReference>
<feature type="domain" description="C2" evidence="3">
    <location>
        <begin position="1"/>
        <end position="97"/>
    </location>
</feature>
<sequence>MDSNGSVDSFVKASFMPTSRFNDVPTVKTNVHNKSCFPLYDQEFRINLSDLQRSEKNSLIVFSIKDKDLFGMSSQYIAESYISFADLEATPPGEQIMMNLSRPEYTDSESLRALEYRLGDKQAKDFLKKLKNRSFS</sequence>
<reference evidence="4 5" key="1">
    <citation type="journal article" date="2007" name="Nature">
        <title>Evolution of genes and genomes on the Drosophila phylogeny.</title>
        <authorList>
            <consortium name="Drosophila 12 Genomes Consortium"/>
            <person name="Clark A.G."/>
            <person name="Eisen M.B."/>
            <person name="Smith D.R."/>
            <person name="Bergman C.M."/>
            <person name="Oliver B."/>
            <person name="Markow T.A."/>
            <person name="Kaufman T.C."/>
            <person name="Kellis M."/>
            <person name="Gelbart W."/>
            <person name="Iyer V.N."/>
            <person name="Pollard D.A."/>
            <person name="Sackton T.B."/>
            <person name="Larracuente A.M."/>
            <person name="Singh N.D."/>
            <person name="Abad J.P."/>
            <person name="Abt D.N."/>
            <person name="Adryan B."/>
            <person name="Aguade M."/>
            <person name="Akashi H."/>
            <person name="Anderson W.W."/>
            <person name="Aquadro C.F."/>
            <person name="Ardell D.H."/>
            <person name="Arguello R."/>
            <person name="Artieri C.G."/>
            <person name="Barbash D.A."/>
            <person name="Barker D."/>
            <person name="Barsanti P."/>
            <person name="Batterham P."/>
            <person name="Batzoglou S."/>
            <person name="Begun D."/>
            <person name="Bhutkar A."/>
            <person name="Blanco E."/>
            <person name="Bosak S.A."/>
            <person name="Bradley R.K."/>
            <person name="Brand A.D."/>
            <person name="Brent M.R."/>
            <person name="Brooks A.N."/>
            <person name="Brown R.H."/>
            <person name="Butlin R.K."/>
            <person name="Caggese C."/>
            <person name="Calvi B.R."/>
            <person name="Bernardo de Carvalho A."/>
            <person name="Caspi A."/>
            <person name="Castrezana S."/>
            <person name="Celniker S.E."/>
            <person name="Chang J.L."/>
            <person name="Chapple C."/>
            <person name="Chatterji S."/>
            <person name="Chinwalla A."/>
            <person name="Civetta A."/>
            <person name="Clifton S.W."/>
            <person name="Comeron J.M."/>
            <person name="Costello J.C."/>
            <person name="Coyne J.A."/>
            <person name="Daub J."/>
            <person name="David R.G."/>
            <person name="Delcher A.L."/>
            <person name="Delehaunty K."/>
            <person name="Do C.B."/>
            <person name="Ebling H."/>
            <person name="Edwards K."/>
            <person name="Eickbush T."/>
            <person name="Evans J.D."/>
            <person name="Filipski A."/>
            <person name="Findeiss S."/>
            <person name="Freyhult E."/>
            <person name="Fulton L."/>
            <person name="Fulton R."/>
            <person name="Garcia A.C."/>
            <person name="Gardiner A."/>
            <person name="Garfield D.A."/>
            <person name="Garvin B.E."/>
            <person name="Gibson G."/>
            <person name="Gilbert D."/>
            <person name="Gnerre S."/>
            <person name="Godfrey J."/>
            <person name="Good R."/>
            <person name="Gotea V."/>
            <person name="Gravely B."/>
            <person name="Greenberg A.J."/>
            <person name="Griffiths-Jones S."/>
            <person name="Gross S."/>
            <person name="Guigo R."/>
            <person name="Gustafson E.A."/>
            <person name="Haerty W."/>
            <person name="Hahn M.W."/>
            <person name="Halligan D.L."/>
            <person name="Halpern A.L."/>
            <person name="Halter G.M."/>
            <person name="Han M.V."/>
            <person name="Heger A."/>
            <person name="Hillier L."/>
            <person name="Hinrichs A.S."/>
            <person name="Holmes I."/>
            <person name="Hoskins R.A."/>
            <person name="Hubisz M.J."/>
            <person name="Hultmark D."/>
            <person name="Huntley M.A."/>
            <person name="Jaffe D.B."/>
            <person name="Jagadeeshan S."/>
            <person name="Jeck W.R."/>
            <person name="Johnson J."/>
            <person name="Jones C.D."/>
            <person name="Jordan W.C."/>
            <person name="Karpen G.H."/>
            <person name="Kataoka E."/>
            <person name="Keightley P.D."/>
            <person name="Kheradpour P."/>
            <person name="Kirkness E.F."/>
            <person name="Koerich L.B."/>
            <person name="Kristiansen K."/>
            <person name="Kudrna D."/>
            <person name="Kulathinal R.J."/>
            <person name="Kumar S."/>
            <person name="Kwok R."/>
            <person name="Lander E."/>
            <person name="Langley C.H."/>
            <person name="Lapoint R."/>
            <person name="Lazzaro B.P."/>
            <person name="Lee S.J."/>
            <person name="Levesque L."/>
            <person name="Li R."/>
            <person name="Lin C.F."/>
            <person name="Lin M.F."/>
            <person name="Lindblad-Toh K."/>
            <person name="Llopart A."/>
            <person name="Long M."/>
            <person name="Low L."/>
            <person name="Lozovsky E."/>
            <person name="Lu J."/>
            <person name="Luo M."/>
            <person name="Machado C.A."/>
            <person name="Makalowski W."/>
            <person name="Marzo M."/>
            <person name="Matsuda M."/>
            <person name="Matzkin L."/>
            <person name="McAllister B."/>
            <person name="McBride C.S."/>
            <person name="McKernan B."/>
            <person name="McKernan K."/>
            <person name="Mendez-Lago M."/>
            <person name="Minx P."/>
            <person name="Mollenhauer M.U."/>
            <person name="Montooth K."/>
            <person name="Mount S.M."/>
            <person name="Mu X."/>
            <person name="Myers E."/>
            <person name="Negre B."/>
            <person name="Newfeld S."/>
            <person name="Nielsen R."/>
            <person name="Noor M.A."/>
            <person name="O'Grady P."/>
            <person name="Pachter L."/>
            <person name="Papaceit M."/>
            <person name="Parisi M.J."/>
            <person name="Parisi M."/>
            <person name="Parts L."/>
            <person name="Pedersen J.S."/>
            <person name="Pesole G."/>
            <person name="Phillippy A.M."/>
            <person name="Ponting C.P."/>
            <person name="Pop M."/>
            <person name="Porcelli D."/>
            <person name="Powell J.R."/>
            <person name="Prohaska S."/>
            <person name="Pruitt K."/>
            <person name="Puig M."/>
            <person name="Quesneville H."/>
            <person name="Ram K.R."/>
            <person name="Rand D."/>
            <person name="Rasmussen M.D."/>
            <person name="Reed L.K."/>
            <person name="Reenan R."/>
            <person name="Reily A."/>
            <person name="Remington K.A."/>
            <person name="Rieger T.T."/>
            <person name="Ritchie M.G."/>
            <person name="Robin C."/>
            <person name="Rogers Y.H."/>
            <person name="Rohde C."/>
            <person name="Rozas J."/>
            <person name="Rubenfield M.J."/>
            <person name="Ruiz A."/>
            <person name="Russo S."/>
            <person name="Salzberg S.L."/>
            <person name="Sanchez-Gracia A."/>
            <person name="Saranga D.J."/>
            <person name="Sato H."/>
            <person name="Schaeffer S.W."/>
            <person name="Schatz M.C."/>
            <person name="Schlenke T."/>
            <person name="Schwartz R."/>
            <person name="Segarra C."/>
            <person name="Singh R.S."/>
            <person name="Sirot L."/>
            <person name="Sirota M."/>
            <person name="Sisneros N.B."/>
            <person name="Smith C.D."/>
            <person name="Smith T.F."/>
            <person name="Spieth J."/>
            <person name="Stage D.E."/>
            <person name="Stark A."/>
            <person name="Stephan W."/>
            <person name="Strausberg R.L."/>
            <person name="Strempel S."/>
            <person name="Sturgill D."/>
            <person name="Sutton G."/>
            <person name="Sutton G.G."/>
            <person name="Tao W."/>
            <person name="Teichmann S."/>
            <person name="Tobari Y.N."/>
            <person name="Tomimura Y."/>
            <person name="Tsolas J.M."/>
            <person name="Valente V.L."/>
            <person name="Venter E."/>
            <person name="Venter J.C."/>
            <person name="Vicario S."/>
            <person name="Vieira F.G."/>
            <person name="Vilella A.J."/>
            <person name="Villasante A."/>
            <person name="Walenz B."/>
            <person name="Wang J."/>
            <person name="Wasserman M."/>
            <person name="Watts T."/>
            <person name="Wilson D."/>
            <person name="Wilson R.K."/>
            <person name="Wing R.A."/>
            <person name="Wolfner M.F."/>
            <person name="Wong A."/>
            <person name="Wong G.K."/>
            <person name="Wu C.I."/>
            <person name="Wu G."/>
            <person name="Yamamoto D."/>
            <person name="Yang H.P."/>
            <person name="Yang S.P."/>
            <person name="Yorke J.A."/>
            <person name="Yoshida K."/>
            <person name="Zdobnov E."/>
            <person name="Zhang P."/>
            <person name="Zhang Y."/>
            <person name="Zimin A.V."/>
            <person name="Baldwin J."/>
            <person name="Abdouelleil A."/>
            <person name="Abdulkadir J."/>
            <person name="Abebe A."/>
            <person name="Abera B."/>
            <person name="Abreu J."/>
            <person name="Acer S.C."/>
            <person name="Aftuck L."/>
            <person name="Alexander A."/>
            <person name="An P."/>
            <person name="Anderson E."/>
            <person name="Anderson S."/>
            <person name="Arachi H."/>
            <person name="Azer M."/>
            <person name="Bachantsang P."/>
            <person name="Barry A."/>
            <person name="Bayul T."/>
            <person name="Berlin A."/>
            <person name="Bessette D."/>
            <person name="Bloom T."/>
            <person name="Blye J."/>
            <person name="Boguslavskiy L."/>
            <person name="Bonnet C."/>
            <person name="Boukhgalter B."/>
            <person name="Bourzgui I."/>
            <person name="Brown A."/>
            <person name="Cahill P."/>
            <person name="Channer S."/>
            <person name="Cheshatsang Y."/>
            <person name="Chuda L."/>
            <person name="Citroen M."/>
            <person name="Collymore A."/>
            <person name="Cooke P."/>
            <person name="Costello M."/>
            <person name="D'Aco K."/>
            <person name="Daza R."/>
            <person name="De Haan G."/>
            <person name="DeGray S."/>
            <person name="DeMaso C."/>
            <person name="Dhargay N."/>
            <person name="Dooley K."/>
            <person name="Dooley E."/>
            <person name="Doricent M."/>
            <person name="Dorje P."/>
            <person name="Dorjee K."/>
            <person name="Dupes A."/>
            <person name="Elong R."/>
            <person name="Falk J."/>
            <person name="Farina A."/>
            <person name="Faro S."/>
            <person name="Ferguson D."/>
            <person name="Fisher S."/>
            <person name="Foley C.D."/>
            <person name="Franke A."/>
            <person name="Friedrich D."/>
            <person name="Gadbois L."/>
            <person name="Gearin G."/>
            <person name="Gearin C.R."/>
            <person name="Giannoukos G."/>
            <person name="Goode T."/>
            <person name="Graham J."/>
            <person name="Grandbois E."/>
            <person name="Grewal S."/>
            <person name="Gyaltsen K."/>
            <person name="Hafez N."/>
            <person name="Hagos B."/>
            <person name="Hall J."/>
            <person name="Henson C."/>
            <person name="Hollinger A."/>
            <person name="Honan T."/>
            <person name="Huard M.D."/>
            <person name="Hughes L."/>
            <person name="Hurhula B."/>
            <person name="Husby M.E."/>
            <person name="Kamat A."/>
            <person name="Kanga B."/>
            <person name="Kashin S."/>
            <person name="Khazanovich D."/>
            <person name="Kisner P."/>
            <person name="Lance K."/>
            <person name="Lara M."/>
            <person name="Lee W."/>
            <person name="Lennon N."/>
            <person name="Letendre F."/>
            <person name="LeVine R."/>
            <person name="Lipovsky A."/>
            <person name="Liu X."/>
            <person name="Liu J."/>
            <person name="Liu S."/>
            <person name="Lokyitsang T."/>
            <person name="Lokyitsang Y."/>
            <person name="Lubonja R."/>
            <person name="Lui A."/>
            <person name="MacDonald P."/>
            <person name="Magnisalis V."/>
            <person name="Maru K."/>
            <person name="Matthews C."/>
            <person name="McCusker W."/>
            <person name="McDonough S."/>
            <person name="Mehta T."/>
            <person name="Meldrim J."/>
            <person name="Meneus L."/>
            <person name="Mihai O."/>
            <person name="Mihalev A."/>
            <person name="Mihova T."/>
            <person name="Mittelman R."/>
            <person name="Mlenga V."/>
            <person name="Montmayeur A."/>
            <person name="Mulrain L."/>
            <person name="Navidi A."/>
            <person name="Naylor J."/>
            <person name="Negash T."/>
            <person name="Nguyen T."/>
            <person name="Nguyen N."/>
            <person name="Nicol R."/>
            <person name="Norbu C."/>
            <person name="Norbu N."/>
            <person name="Novod N."/>
            <person name="O'Neill B."/>
            <person name="Osman S."/>
            <person name="Markiewicz E."/>
            <person name="Oyono O.L."/>
            <person name="Patti C."/>
            <person name="Phunkhang P."/>
            <person name="Pierre F."/>
            <person name="Priest M."/>
            <person name="Raghuraman S."/>
            <person name="Rege F."/>
            <person name="Reyes R."/>
            <person name="Rise C."/>
            <person name="Rogov P."/>
            <person name="Ross K."/>
            <person name="Ryan E."/>
            <person name="Settipalli S."/>
            <person name="Shea T."/>
            <person name="Sherpa N."/>
            <person name="Shi L."/>
            <person name="Shih D."/>
            <person name="Sparrow T."/>
            <person name="Spaulding J."/>
            <person name="Stalker J."/>
            <person name="Stange-Thomann N."/>
            <person name="Stavropoulos S."/>
            <person name="Stone C."/>
            <person name="Strader C."/>
            <person name="Tesfaye S."/>
            <person name="Thomson T."/>
            <person name="Thoulutsang Y."/>
            <person name="Thoulutsang D."/>
            <person name="Topham K."/>
            <person name="Topping I."/>
            <person name="Tsamla T."/>
            <person name="Vassiliev H."/>
            <person name="Vo A."/>
            <person name="Wangchuk T."/>
            <person name="Wangdi T."/>
            <person name="Weiand M."/>
            <person name="Wilkinson J."/>
            <person name="Wilson A."/>
            <person name="Yadav S."/>
            <person name="Young G."/>
            <person name="Yu Q."/>
            <person name="Zembek L."/>
            <person name="Zhong D."/>
            <person name="Zimmer A."/>
            <person name="Zwirko Z."/>
            <person name="Jaffe D.B."/>
            <person name="Alvarez P."/>
            <person name="Brockman W."/>
            <person name="Butler J."/>
            <person name="Chin C."/>
            <person name="Gnerre S."/>
            <person name="Grabherr M."/>
            <person name="Kleber M."/>
            <person name="Mauceli E."/>
            <person name="MacCallum I."/>
        </authorList>
    </citation>
    <scope>NUCLEOTIDE SEQUENCE [LARGE SCALE GENOMIC DNA]</scope>
    <source>
        <strain evidence="5">Rob3c / Tucson 14021-0248.25</strain>
    </source>
</reference>
<dbReference type="InterPro" id="IPR052095">
    <property type="entry name" value="UNC-13_domain"/>
</dbReference>
<dbReference type="PANTHER" id="PTHR45999">
    <property type="entry name" value="UNC-13-4A, ISOFORM B"/>
    <property type="match status" value="1"/>
</dbReference>
<dbReference type="SMR" id="B4IJE8"/>
<dbReference type="Gene3D" id="2.60.40.150">
    <property type="entry name" value="C2 domain"/>
    <property type="match status" value="1"/>
</dbReference>
<evidence type="ECO:0000256" key="1">
    <source>
        <dbReference type="ARBA" id="ARBA00005823"/>
    </source>
</evidence>
<keyword evidence="2" id="KW-0268">Exocytosis</keyword>
<organism evidence="5">
    <name type="scientific">Drosophila sechellia</name>
    <name type="common">Fruit fly</name>
    <dbReference type="NCBI Taxonomy" id="7238"/>
    <lineage>
        <taxon>Eukaryota</taxon>
        <taxon>Metazoa</taxon>
        <taxon>Ecdysozoa</taxon>
        <taxon>Arthropoda</taxon>
        <taxon>Hexapoda</taxon>
        <taxon>Insecta</taxon>
        <taxon>Pterygota</taxon>
        <taxon>Neoptera</taxon>
        <taxon>Endopterygota</taxon>
        <taxon>Diptera</taxon>
        <taxon>Brachycera</taxon>
        <taxon>Muscomorpha</taxon>
        <taxon>Ephydroidea</taxon>
        <taxon>Drosophilidae</taxon>
        <taxon>Drosophila</taxon>
        <taxon>Sophophora</taxon>
    </lineage>
</organism>
<evidence type="ECO:0000313" key="5">
    <source>
        <dbReference type="Proteomes" id="UP000001292"/>
    </source>
</evidence>
<dbReference type="GO" id="GO:0006887">
    <property type="term" value="P:exocytosis"/>
    <property type="evidence" value="ECO:0007669"/>
    <property type="project" value="UniProtKB-KW"/>
</dbReference>
<dbReference type="PANTHER" id="PTHR45999:SF2">
    <property type="entry name" value="PROTEIN UNC-13 HOMOLOG 4B"/>
    <property type="match status" value="1"/>
</dbReference>
<evidence type="ECO:0000256" key="2">
    <source>
        <dbReference type="ARBA" id="ARBA00022483"/>
    </source>
</evidence>
<keyword evidence="5" id="KW-1185">Reference proteome</keyword>
<name>B4IJE8_DROSE</name>
<dbReference type="InterPro" id="IPR035892">
    <property type="entry name" value="C2_domain_sf"/>
</dbReference>
<evidence type="ECO:0000259" key="3">
    <source>
        <dbReference type="PROSITE" id="PS50004"/>
    </source>
</evidence>
<evidence type="ECO:0000313" key="4">
    <source>
        <dbReference type="EMBL" id="EDW51139.1"/>
    </source>
</evidence>
<gene>
    <name evidence="4" type="primary">Dsec\GM17794</name>
    <name evidence="4" type="ORF">Dsec_GM17794</name>
</gene>
<dbReference type="Proteomes" id="UP000001292">
    <property type="component" value="Unassembled WGS sequence"/>
</dbReference>
<dbReference type="SUPFAM" id="SSF49562">
    <property type="entry name" value="C2 domain (Calcium/lipid-binding domain, CaLB)"/>
    <property type="match status" value="1"/>
</dbReference>
<dbReference type="EMBL" id="CH480848">
    <property type="protein sequence ID" value="EDW51139.1"/>
    <property type="molecule type" value="Genomic_DNA"/>
</dbReference>
<dbReference type="HOGENOM" id="CLU_1887951_0_0_1"/>